<dbReference type="InterPro" id="IPR042094">
    <property type="entry name" value="T2SS_GspF_sf"/>
</dbReference>
<evidence type="ECO:0000313" key="8">
    <source>
        <dbReference type="EMBL" id="PZP53609.1"/>
    </source>
</evidence>
<evidence type="ECO:0000259" key="7">
    <source>
        <dbReference type="Pfam" id="PF00482"/>
    </source>
</evidence>
<accession>A0A2W5HIN9</accession>
<reference evidence="8 9" key="1">
    <citation type="submission" date="2017-08" db="EMBL/GenBank/DDBJ databases">
        <title>Infants hospitalized years apart are colonized by the same room-sourced microbial strains.</title>
        <authorList>
            <person name="Brooks B."/>
            <person name="Olm M.R."/>
            <person name="Firek B.A."/>
            <person name="Baker R."/>
            <person name="Thomas B.C."/>
            <person name="Morowitz M.J."/>
            <person name="Banfield J.F."/>
        </authorList>
    </citation>
    <scope>NUCLEOTIDE SEQUENCE [LARGE SCALE GENOMIC DNA]</scope>
    <source>
        <strain evidence="8">S2_006_000_R2_64</strain>
    </source>
</reference>
<keyword evidence="4 6" id="KW-1133">Transmembrane helix</keyword>
<comment type="caution">
    <text evidence="8">The sequence shown here is derived from an EMBL/GenBank/DDBJ whole genome shotgun (WGS) entry which is preliminary data.</text>
</comment>
<keyword evidence="2" id="KW-1003">Cell membrane</keyword>
<evidence type="ECO:0000313" key="9">
    <source>
        <dbReference type="Proteomes" id="UP000249739"/>
    </source>
</evidence>
<gene>
    <name evidence="8" type="ORF">DI586_10840</name>
</gene>
<evidence type="ECO:0000256" key="3">
    <source>
        <dbReference type="ARBA" id="ARBA00022692"/>
    </source>
</evidence>
<sequence length="323" mass="36064">MSTGMIIALAVIAILMAVGMMVFLLSNSKREQQKRIFAVIAGQSHGIPESERDGKDRRRADLAKKLQQQGKHQKKSNSIRDQLNKAGFYETPVSKFWFFSVISGVVFTSLATMASQPLLVIFLISVIGFFGFPRLVLKMKISRRQKRFLNDFSDALESMVRLLKAGMPVSEAIAMMSREYSGPVGEEMLKIYEQQKIGIPLSEACIKAAERMPITEMQMFATGISIQQQTGSSLSEVLLNLAKVIRARFRLKRKIQALSAEAKASAMIIGSLPILVCGGLYAVNPEYMFPLFHTLKGKYYLGGAVGWMCMGIVIMRQMINFRI</sequence>
<feature type="transmembrane region" description="Helical" evidence="6">
    <location>
        <begin position="262"/>
        <end position="283"/>
    </location>
</feature>
<evidence type="ECO:0000256" key="5">
    <source>
        <dbReference type="ARBA" id="ARBA00023136"/>
    </source>
</evidence>
<feature type="transmembrane region" description="Helical" evidence="6">
    <location>
        <begin position="119"/>
        <end position="137"/>
    </location>
</feature>
<evidence type="ECO:0000256" key="4">
    <source>
        <dbReference type="ARBA" id="ARBA00022989"/>
    </source>
</evidence>
<evidence type="ECO:0000256" key="6">
    <source>
        <dbReference type="SAM" id="Phobius"/>
    </source>
</evidence>
<dbReference type="InterPro" id="IPR018076">
    <property type="entry name" value="T2SS_GspF_dom"/>
</dbReference>
<comment type="subcellular location">
    <subcellularLocation>
        <location evidence="1">Cell membrane</location>
        <topology evidence="1">Multi-pass membrane protein</topology>
    </subcellularLocation>
</comment>
<evidence type="ECO:0000256" key="1">
    <source>
        <dbReference type="ARBA" id="ARBA00004651"/>
    </source>
</evidence>
<protein>
    <submittedName>
        <fullName evidence="8">Type II secretion protein F</fullName>
    </submittedName>
</protein>
<dbReference type="Pfam" id="PF00482">
    <property type="entry name" value="T2SSF"/>
    <property type="match status" value="1"/>
</dbReference>
<keyword evidence="3 6" id="KW-0812">Transmembrane</keyword>
<dbReference type="Gene3D" id="1.20.81.30">
    <property type="entry name" value="Type II secretion system (T2SS), domain F"/>
    <property type="match status" value="1"/>
</dbReference>
<feature type="transmembrane region" description="Helical" evidence="6">
    <location>
        <begin position="299"/>
        <end position="319"/>
    </location>
</feature>
<evidence type="ECO:0000256" key="2">
    <source>
        <dbReference type="ARBA" id="ARBA00022475"/>
    </source>
</evidence>
<keyword evidence="5 6" id="KW-0472">Membrane</keyword>
<dbReference type="PANTHER" id="PTHR35007">
    <property type="entry name" value="INTEGRAL MEMBRANE PROTEIN-RELATED"/>
    <property type="match status" value="1"/>
</dbReference>
<feature type="domain" description="Type II secretion system protein GspF" evidence="7">
    <location>
        <begin position="156"/>
        <end position="277"/>
    </location>
</feature>
<dbReference type="PANTHER" id="PTHR35007:SF1">
    <property type="entry name" value="PILUS ASSEMBLY PROTEIN"/>
    <property type="match status" value="1"/>
</dbReference>
<dbReference type="Proteomes" id="UP000249739">
    <property type="component" value="Unassembled WGS sequence"/>
</dbReference>
<dbReference type="AlphaFoldDB" id="A0A2W5HIN9"/>
<feature type="transmembrane region" description="Helical" evidence="6">
    <location>
        <begin position="6"/>
        <end position="25"/>
    </location>
</feature>
<name>A0A2W5HIN9_9BACT</name>
<dbReference type="EMBL" id="QFOT01000173">
    <property type="protein sequence ID" value="PZP53609.1"/>
    <property type="molecule type" value="Genomic_DNA"/>
</dbReference>
<feature type="transmembrane region" description="Helical" evidence="6">
    <location>
        <begin position="96"/>
        <end position="113"/>
    </location>
</feature>
<proteinExistence type="predicted"/>
<dbReference type="GO" id="GO:0005886">
    <property type="term" value="C:plasma membrane"/>
    <property type="evidence" value="ECO:0007669"/>
    <property type="project" value="UniProtKB-SubCell"/>
</dbReference>
<organism evidence="8 9">
    <name type="scientific">Micavibrio aeruginosavorus</name>
    <dbReference type="NCBI Taxonomy" id="349221"/>
    <lineage>
        <taxon>Bacteria</taxon>
        <taxon>Pseudomonadati</taxon>
        <taxon>Bdellovibrionota</taxon>
        <taxon>Bdellovibrionia</taxon>
        <taxon>Bdellovibrionales</taxon>
        <taxon>Pseudobdellovibrionaceae</taxon>
        <taxon>Micavibrio</taxon>
    </lineage>
</organism>